<gene>
    <name evidence="2" type="ORF">EZS26_000766</name>
</gene>
<evidence type="ECO:0000313" key="3">
    <source>
        <dbReference type="Proteomes" id="UP000324575"/>
    </source>
</evidence>
<evidence type="ECO:0000313" key="2">
    <source>
        <dbReference type="EMBL" id="KAA6303163.1"/>
    </source>
</evidence>
<dbReference type="AlphaFoldDB" id="A0A5M8P3Y1"/>
<dbReference type="InterPro" id="IPR013159">
    <property type="entry name" value="DnaA_C"/>
</dbReference>
<name>A0A5M8P3Y1_9BACT</name>
<proteinExistence type="predicted"/>
<dbReference type="GO" id="GO:0005524">
    <property type="term" value="F:ATP binding"/>
    <property type="evidence" value="ECO:0007669"/>
    <property type="project" value="InterPro"/>
</dbReference>
<dbReference type="InterPro" id="IPR010921">
    <property type="entry name" value="Trp_repressor/repl_initiator"/>
</dbReference>
<evidence type="ECO:0000259" key="1">
    <source>
        <dbReference type="SMART" id="SM00760"/>
    </source>
</evidence>
<dbReference type="Proteomes" id="UP000324575">
    <property type="component" value="Unassembled WGS sequence"/>
</dbReference>
<dbReference type="SUPFAM" id="SSF48295">
    <property type="entry name" value="TrpR-like"/>
    <property type="match status" value="1"/>
</dbReference>
<dbReference type="InterPro" id="IPR025518">
    <property type="entry name" value="DUF4406"/>
</dbReference>
<dbReference type="SMART" id="SM00760">
    <property type="entry name" value="Bac_DnaA_C"/>
    <property type="match status" value="1"/>
</dbReference>
<comment type="caution">
    <text evidence="2">The sequence shown here is derived from an EMBL/GenBank/DDBJ whole genome shotgun (WGS) entry which is preliminary data.</text>
</comment>
<dbReference type="GO" id="GO:0043565">
    <property type="term" value="F:sequence-specific DNA binding"/>
    <property type="evidence" value="ECO:0007669"/>
    <property type="project" value="InterPro"/>
</dbReference>
<dbReference type="EMBL" id="SNRX01000003">
    <property type="protein sequence ID" value="KAA6303163.1"/>
    <property type="molecule type" value="Genomic_DNA"/>
</dbReference>
<dbReference type="SUPFAM" id="SSF52309">
    <property type="entry name" value="N-(deoxy)ribosyltransferase-like"/>
    <property type="match status" value="1"/>
</dbReference>
<dbReference type="Pfam" id="PF08299">
    <property type="entry name" value="Bac_DnaA_C"/>
    <property type="match status" value="1"/>
</dbReference>
<feature type="domain" description="Chromosomal replication initiator DnaA C-terminal" evidence="1">
    <location>
        <begin position="100"/>
        <end position="167"/>
    </location>
</feature>
<reference evidence="2 3" key="1">
    <citation type="submission" date="2019-03" db="EMBL/GenBank/DDBJ databases">
        <title>Single cell metagenomics reveals metabolic interactions within the superorganism composed of flagellate Streblomastix strix and complex community of Bacteroidetes bacteria on its surface.</title>
        <authorList>
            <person name="Treitli S.C."/>
            <person name="Kolisko M."/>
            <person name="Husnik F."/>
            <person name="Keeling P."/>
            <person name="Hampl V."/>
        </authorList>
    </citation>
    <scope>NUCLEOTIDE SEQUENCE [LARGE SCALE GENOMIC DNA]</scope>
    <source>
        <strain evidence="2">St1</strain>
    </source>
</reference>
<accession>A0A5M8P3Y1</accession>
<dbReference type="GO" id="GO:0006270">
    <property type="term" value="P:DNA replication initiation"/>
    <property type="evidence" value="ECO:0007669"/>
    <property type="project" value="InterPro"/>
</dbReference>
<protein>
    <submittedName>
        <fullName evidence="2">Chromosomal replication initiator protein DnaA</fullName>
    </submittedName>
</protein>
<dbReference type="Gene3D" id="1.10.1750.10">
    <property type="match status" value="1"/>
</dbReference>
<dbReference type="Pfam" id="PF14359">
    <property type="entry name" value="DUF4406"/>
    <property type="match status" value="1"/>
</dbReference>
<organism evidence="2 3">
    <name type="scientific">Candidatus Ordinivivax streblomastigis</name>
    <dbReference type="NCBI Taxonomy" id="2540710"/>
    <lineage>
        <taxon>Bacteria</taxon>
        <taxon>Pseudomonadati</taxon>
        <taxon>Bacteroidota</taxon>
        <taxon>Bacteroidia</taxon>
        <taxon>Bacteroidales</taxon>
        <taxon>Candidatus Ordinivivax</taxon>
    </lineage>
</organism>
<dbReference type="GO" id="GO:0006275">
    <property type="term" value="P:regulation of DNA replication"/>
    <property type="evidence" value="ECO:0007669"/>
    <property type="project" value="InterPro"/>
</dbReference>
<sequence>MKKIYISGAITGLPFNEVQAKFAAAEEKMSAEGYEVVSPLKTGIPYNFPWESHIAMDIVLLIGCEAVYLLSDWNISKGATLEKNIAELTGKEIIYETTPAFTELKQAISEVMRVSFYEIAGHSRKLNIVLARFLYCHLCKNEDIKITDLAVELNKNHSTIIYYLKKYQEEYKTNKQFRIISDKVEEIINKK</sequence>